<protein>
    <recommendedName>
        <fullName evidence="2">RNase H type-1 domain-containing protein</fullName>
    </recommendedName>
</protein>
<dbReference type="CDD" id="cd09279">
    <property type="entry name" value="RNase_HI_like"/>
    <property type="match status" value="1"/>
</dbReference>
<dbReference type="InterPro" id="IPR002156">
    <property type="entry name" value="RNaseH_domain"/>
</dbReference>
<dbReference type="InterPro" id="IPR021109">
    <property type="entry name" value="Peptidase_aspartic_dom_sf"/>
</dbReference>
<dbReference type="GO" id="GO:0004523">
    <property type="term" value="F:RNA-DNA hybrid ribonuclease activity"/>
    <property type="evidence" value="ECO:0007669"/>
    <property type="project" value="InterPro"/>
</dbReference>
<dbReference type="Gene3D" id="3.10.10.10">
    <property type="entry name" value="HIV Type 1 Reverse Transcriptase, subunit A, domain 1"/>
    <property type="match status" value="1"/>
</dbReference>
<dbReference type="GO" id="GO:0003676">
    <property type="term" value="F:nucleic acid binding"/>
    <property type="evidence" value="ECO:0007669"/>
    <property type="project" value="InterPro"/>
</dbReference>
<dbReference type="InterPro" id="IPR041577">
    <property type="entry name" value="RT_RNaseH_2"/>
</dbReference>
<dbReference type="Pfam" id="PF17919">
    <property type="entry name" value="RT_RNaseH_2"/>
    <property type="match status" value="1"/>
</dbReference>
<dbReference type="InterPro" id="IPR005162">
    <property type="entry name" value="Retrotrans_gag_dom"/>
</dbReference>
<dbReference type="AlphaFoldDB" id="A0A2N9ENV2"/>
<proteinExistence type="predicted"/>
<accession>A0A2N9ENV2</accession>
<feature type="region of interest" description="Disordered" evidence="1">
    <location>
        <begin position="59"/>
        <end position="87"/>
    </location>
</feature>
<feature type="compositionally biased region" description="Basic and acidic residues" evidence="1">
    <location>
        <begin position="1"/>
        <end position="21"/>
    </location>
</feature>
<organism evidence="3">
    <name type="scientific">Fagus sylvatica</name>
    <name type="common">Beechnut</name>
    <dbReference type="NCBI Taxonomy" id="28930"/>
    <lineage>
        <taxon>Eukaryota</taxon>
        <taxon>Viridiplantae</taxon>
        <taxon>Streptophyta</taxon>
        <taxon>Embryophyta</taxon>
        <taxon>Tracheophyta</taxon>
        <taxon>Spermatophyta</taxon>
        <taxon>Magnoliopsida</taxon>
        <taxon>eudicotyledons</taxon>
        <taxon>Gunneridae</taxon>
        <taxon>Pentapetalae</taxon>
        <taxon>rosids</taxon>
        <taxon>fabids</taxon>
        <taxon>Fagales</taxon>
        <taxon>Fagaceae</taxon>
        <taxon>Fagus</taxon>
    </lineage>
</organism>
<dbReference type="InterPro" id="IPR036397">
    <property type="entry name" value="RNaseH_sf"/>
</dbReference>
<dbReference type="InterPro" id="IPR012337">
    <property type="entry name" value="RNaseH-like_sf"/>
</dbReference>
<evidence type="ECO:0000256" key="1">
    <source>
        <dbReference type="SAM" id="MobiDB-lite"/>
    </source>
</evidence>
<dbReference type="Pfam" id="PF03732">
    <property type="entry name" value="Retrotrans_gag"/>
    <property type="match status" value="1"/>
</dbReference>
<feature type="domain" description="RNase H type-1" evidence="2">
    <location>
        <begin position="806"/>
        <end position="935"/>
    </location>
</feature>
<feature type="compositionally biased region" description="Polar residues" evidence="1">
    <location>
        <begin position="68"/>
        <end position="84"/>
    </location>
</feature>
<dbReference type="Gene3D" id="3.30.420.10">
    <property type="entry name" value="Ribonuclease H-like superfamily/Ribonuclease H"/>
    <property type="match status" value="1"/>
</dbReference>
<dbReference type="PANTHER" id="PTHR48475:SF2">
    <property type="entry name" value="RIBONUCLEASE H"/>
    <property type="match status" value="1"/>
</dbReference>
<reference evidence="3" key="1">
    <citation type="submission" date="2018-02" db="EMBL/GenBank/DDBJ databases">
        <authorList>
            <person name="Cohen D.B."/>
            <person name="Kent A.D."/>
        </authorList>
    </citation>
    <scope>NUCLEOTIDE SEQUENCE</scope>
</reference>
<dbReference type="InterPro" id="IPR043502">
    <property type="entry name" value="DNA/RNA_pol_sf"/>
</dbReference>
<feature type="region of interest" description="Disordered" evidence="1">
    <location>
        <begin position="634"/>
        <end position="657"/>
    </location>
</feature>
<name>A0A2N9ENV2_FAGSY</name>
<dbReference type="Pfam" id="PF13456">
    <property type="entry name" value="RVT_3"/>
    <property type="match status" value="1"/>
</dbReference>
<dbReference type="SUPFAM" id="SSF53098">
    <property type="entry name" value="Ribonuclease H-like"/>
    <property type="match status" value="1"/>
</dbReference>
<dbReference type="PANTHER" id="PTHR48475">
    <property type="entry name" value="RIBONUCLEASE H"/>
    <property type="match status" value="1"/>
</dbReference>
<evidence type="ECO:0000313" key="3">
    <source>
        <dbReference type="EMBL" id="SPC80527.1"/>
    </source>
</evidence>
<evidence type="ECO:0000259" key="2">
    <source>
        <dbReference type="PROSITE" id="PS50879"/>
    </source>
</evidence>
<gene>
    <name evidence="3" type="ORF">FSB_LOCUS8409</name>
</gene>
<dbReference type="PROSITE" id="PS50879">
    <property type="entry name" value="RNASE_H_1"/>
    <property type="match status" value="1"/>
</dbReference>
<dbReference type="EMBL" id="OIVN01000455">
    <property type="protein sequence ID" value="SPC80527.1"/>
    <property type="molecule type" value="Genomic_DNA"/>
</dbReference>
<dbReference type="CDD" id="cd00303">
    <property type="entry name" value="retropepsin_like"/>
    <property type="match status" value="1"/>
</dbReference>
<dbReference type="Gene3D" id="2.40.70.10">
    <property type="entry name" value="Acid Proteases"/>
    <property type="match status" value="1"/>
</dbReference>
<dbReference type="SUPFAM" id="SSF56672">
    <property type="entry name" value="DNA/RNA polymerases"/>
    <property type="match status" value="1"/>
</dbReference>
<feature type="region of interest" description="Disordered" evidence="1">
    <location>
        <begin position="1"/>
        <end position="46"/>
    </location>
</feature>
<feature type="compositionally biased region" description="Basic and acidic residues" evidence="1">
    <location>
        <begin position="635"/>
        <end position="650"/>
    </location>
</feature>
<sequence length="1192" mass="134854">MSEVRVEVNEERSRGGREMRKSKVQGEGSRATGAMTNNDPEGGDQEAIMDPVRALIVFPNDPEKSTEPTRTPSGAGRISQSPFSSKIERAKLPSKFTPPNLVSYNGKIDPVAHLSHYRQSMALHNQNDTLMCRIFPSSLGEVALRWFDRLEHGSIHSWKELSEAFTTRFITNSRKPKEVDSLMALTMKPGENLKSYSARYWETYNEIDSSEKILLLGNSNSTCPLRTRPILSGCPKWLETWPLENLNHSMPTTGRMDLTESCRAYKGFLEKLVRDRHLRQFVDNNKDKQKPYHASKPKDPIGIIEVIHSHARAFDLRAKTRTATHLREVFHVCESATLAPKRLKKETTEEITFTNHDLEGVQLPHSDALVVTMRVGNFDVKRILIDPGSSAEIMYDSLFKGLSLKHEDLDRKVDPLYGFSGESVMPMGRITVKVQARSVSSPTEFWVLNSYSPYNAILGRPWLHKMRAVPSTLHQRHRFPTPDGIMEFRGDQVMAKQCLIAAAQQKTVAKGQRTSPLHEEVVCEEVSRLTEAGAIREILYPSWLSNTVVVKKKNGKWRVYIDFTDLNKACPKDPFPLPKIDQLVDTTSGQLGKMMEVYIDDMVVKSIFAEDHLGDLRATIRKIPWIYGYPTKYRSKPEPNHRHPQPEATKDCPGSPEIDRNGSSFESFHFLGDQSDQAFEQLKAYLTSSPLLATPVNGESLYVYLAASGHAVSAAVVREEYNVQRPVYYTSKTLDGAESRYLPMKKLAFALVCSAKKLPHYFQAHTMVVLTKYPLKAILRSADFFGQISKWGAQLKAYDIRYQPRTSIKGQLYIDGASNSCGSGLGIVLSAPQGQMMELAIRLGFPASNNVAEYEALLHGLRSTITLQADPLHVFCDSQLAVNQISGEYVAKDEKMMLYLAEVRRLLGEFKHVQVEHISRDLNRHVDALASLASAVTPELRQIISIGVQNLPSVGREANDGVCSINQSMSWMNPILAYLKNDVLPEDRKEADRIRRIAPRYWVSKEGHLYRRSYTEPYLRCVHPDTVQDLLWEIHEGHLMGLPDHPKKFYWEKPLSHSHMGLEAVIPLKIGLPTIRTEYYDPVTKETNLATELDLVEERRDSALIHLAAYQNGLRRMYEKRVNSRELAVGDLVLRKVVGSQRDATHGKLGPNWKGLYKITSVAGAGAFRLKGPNNTHVKRPWNICNLKKYYQ</sequence>